<dbReference type="GO" id="GO:0020037">
    <property type="term" value="F:heme binding"/>
    <property type="evidence" value="ECO:0007669"/>
    <property type="project" value="InterPro"/>
</dbReference>
<dbReference type="PRINTS" id="PR00385">
    <property type="entry name" value="P450"/>
</dbReference>
<evidence type="ECO:0008006" key="16">
    <source>
        <dbReference type="Google" id="ProtNLM"/>
    </source>
</evidence>
<dbReference type="PROSITE" id="PS00086">
    <property type="entry name" value="CYTOCHROME_P450"/>
    <property type="match status" value="1"/>
</dbReference>
<feature type="transmembrane region" description="Helical" evidence="13">
    <location>
        <begin position="95"/>
        <end position="117"/>
    </location>
</feature>
<evidence type="ECO:0000313" key="15">
    <source>
        <dbReference type="Proteomes" id="UP000467840"/>
    </source>
</evidence>
<gene>
    <name evidence="14" type="ORF">GH714_029140</name>
</gene>
<accession>A0A6A6LD27</accession>
<keyword evidence="5 11" id="KW-0479">Metal-binding</keyword>
<evidence type="ECO:0000256" key="4">
    <source>
        <dbReference type="ARBA" id="ARBA00022692"/>
    </source>
</evidence>
<feature type="binding site" description="axial binding residue" evidence="11">
    <location>
        <position position="449"/>
    </location>
    <ligand>
        <name>heme</name>
        <dbReference type="ChEBI" id="CHEBI:30413"/>
    </ligand>
    <ligandPart>
        <name>Fe</name>
        <dbReference type="ChEBI" id="CHEBI:18248"/>
    </ligandPart>
</feature>
<dbReference type="PRINTS" id="PR00465">
    <property type="entry name" value="EP450IV"/>
</dbReference>
<organism evidence="14 15">
    <name type="scientific">Hevea brasiliensis</name>
    <name type="common">Para rubber tree</name>
    <name type="synonym">Siphonia brasiliensis</name>
    <dbReference type="NCBI Taxonomy" id="3981"/>
    <lineage>
        <taxon>Eukaryota</taxon>
        <taxon>Viridiplantae</taxon>
        <taxon>Streptophyta</taxon>
        <taxon>Embryophyta</taxon>
        <taxon>Tracheophyta</taxon>
        <taxon>Spermatophyta</taxon>
        <taxon>Magnoliopsida</taxon>
        <taxon>eudicotyledons</taxon>
        <taxon>Gunneridae</taxon>
        <taxon>Pentapetalae</taxon>
        <taxon>rosids</taxon>
        <taxon>fabids</taxon>
        <taxon>Malpighiales</taxon>
        <taxon>Euphorbiaceae</taxon>
        <taxon>Crotonoideae</taxon>
        <taxon>Micrandreae</taxon>
        <taxon>Hevea</taxon>
    </lineage>
</organism>
<evidence type="ECO:0000313" key="14">
    <source>
        <dbReference type="EMBL" id="KAF2298924.1"/>
    </source>
</evidence>
<keyword evidence="9 12" id="KW-0503">Monooxygenase</keyword>
<evidence type="ECO:0000256" key="12">
    <source>
        <dbReference type="RuleBase" id="RU000461"/>
    </source>
</evidence>
<evidence type="ECO:0000256" key="6">
    <source>
        <dbReference type="ARBA" id="ARBA00022989"/>
    </source>
</evidence>
<dbReference type="Pfam" id="PF00067">
    <property type="entry name" value="p450"/>
    <property type="match status" value="1"/>
</dbReference>
<evidence type="ECO:0000256" key="11">
    <source>
        <dbReference type="PIRSR" id="PIRSR602403-1"/>
    </source>
</evidence>
<dbReference type="AlphaFoldDB" id="A0A6A6LD27"/>
<name>A0A6A6LD27_HEVBR</name>
<keyword evidence="10 13" id="KW-0472">Membrane</keyword>
<evidence type="ECO:0000256" key="13">
    <source>
        <dbReference type="SAM" id="Phobius"/>
    </source>
</evidence>
<dbReference type="InterPro" id="IPR050665">
    <property type="entry name" value="Cytochrome_P450_Monooxygen"/>
</dbReference>
<keyword evidence="15" id="KW-1185">Reference proteome</keyword>
<dbReference type="GO" id="GO:0016705">
    <property type="term" value="F:oxidoreductase activity, acting on paired donors, with incorporation or reduction of molecular oxygen"/>
    <property type="evidence" value="ECO:0007669"/>
    <property type="project" value="InterPro"/>
</dbReference>
<dbReference type="GO" id="GO:0005506">
    <property type="term" value="F:iron ion binding"/>
    <property type="evidence" value="ECO:0007669"/>
    <property type="project" value="InterPro"/>
</dbReference>
<dbReference type="Proteomes" id="UP000467840">
    <property type="component" value="Chromosome 1"/>
</dbReference>
<proteinExistence type="inferred from homology"/>
<evidence type="ECO:0000256" key="7">
    <source>
        <dbReference type="ARBA" id="ARBA00023002"/>
    </source>
</evidence>
<dbReference type="GO" id="GO:0004497">
    <property type="term" value="F:monooxygenase activity"/>
    <property type="evidence" value="ECO:0007669"/>
    <property type="project" value="UniProtKB-KW"/>
</dbReference>
<protein>
    <recommendedName>
        <fullName evidence="16">Cytochrome P450</fullName>
    </recommendedName>
</protein>
<comment type="similarity">
    <text evidence="2 12">Belongs to the cytochrome P450 family.</text>
</comment>
<comment type="cofactor">
    <cofactor evidence="11">
        <name>heme</name>
        <dbReference type="ChEBI" id="CHEBI:30413"/>
    </cofactor>
</comment>
<comment type="subcellular location">
    <subcellularLocation>
        <location evidence="1">Membrane</location>
        <topology evidence="1">Single-pass membrane protein</topology>
    </subcellularLocation>
</comment>
<dbReference type="Gene3D" id="1.10.630.10">
    <property type="entry name" value="Cytochrome P450"/>
    <property type="match status" value="2"/>
</dbReference>
<keyword evidence="3 11" id="KW-0349">Heme</keyword>
<dbReference type="SUPFAM" id="SSF48264">
    <property type="entry name" value="Cytochrome P450"/>
    <property type="match status" value="2"/>
</dbReference>
<dbReference type="PANTHER" id="PTHR24282:SF275">
    <property type="entry name" value="CYTOCHROME P450"/>
    <property type="match status" value="1"/>
</dbReference>
<sequence>MTFFLGDGVATTRGDKWFTLRRLSNHAFHAECLKGMIPAIIASVEMMLERWKYRDSKEIDAFQEFKMNMIINEALRLYPPVVNVPRQVQRQSDWIGLWTMAVNLLLVGMNFLMWYGARAQLVVTEPELVKEILNSKEKTYCKIGFQEYFKKLLGDGLVLSTGNKWLKMRKLANHAFHGESLKSMFPAMVASVEMMLKRWGHHEGKQIDVFQEFKVLTSEIISRTAFGSSYLEGEKIFDMLKKMTFIIARNHYKVRIPGIKSFLKTKDDVEFDKLQEEIRDTIINMAYNEADKNKKISIDDMIDECKNFYVAGQETTASSLTWTILLLAIHTDWQDKARKEVLELFGQQNPTVDGVARLKTVSMIINESLRLYPPVSLTREVQKEVRLGKLTIPAKTETHIPTLALHTDHQIWGEDALHFKPERFEEGIAKATNNNISSFLPFGLGARTCVGLSFAIKEKKIALSMILQHFRFILSPTYVHSPVQILTMCPQHGVRSFLRHCKPEIIIRNLLFMQCFLPFSSSFSPFCYIIS</sequence>
<dbReference type="PANTHER" id="PTHR24282">
    <property type="entry name" value="CYTOCHROME P450 FAMILY MEMBER"/>
    <property type="match status" value="1"/>
</dbReference>
<evidence type="ECO:0000256" key="3">
    <source>
        <dbReference type="ARBA" id="ARBA00022617"/>
    </source>
</evidence>
<keyword evidence="6 13" id="KW-1133">Transmembrane helix</keyword>
<keyword evidence="8 11" id="KW-0408">Iron</keyword>
<dbReference type="GO" id="GO:0016020">
    <property type="term" value="C:membrane"/>
    <property type="evidence" value="ECO:0007669"/>
    <property type="project" value="UniProtKB-SubCell"/>
</dbReference>
<keyword evidence="7 12" id="KW-0560">Oxidoreductase</keyword>
<evidence type="ECO:0000256" key="9">
    <source>
        <dbReference type="ARBA" id="ARBA00023033"/>
    </source>
</evidence>
<evidence type="ECO:0000256" key="2">
    <source>
        <dbReference type="ARBA" id="ARBA00010617"/>
    </source>
</evidence>
<dbReference type="InterPro" id="IPR017972">
    <property type="entry name" value="Cyt_P450_CS"/>
</dbReference>
<dbReference type="InterPro" id="IPR002403">
    <property type="entry name" value="Cyt_P450_E_grp-IV"/>
</dbReference>
<dbReference type="InterPro" id="IPR001128">
    <property type="entry name" value="Cyt_P450"/>
</dbReference>
<evidence type="ECO:0000256" key="10">
    <source>
        <dbReference type="ARBA" id="ARBA00023136"/>
    </source>
</evidence>
<evidence type="ECO:0000256" key="5">
    <source>
        <dbReference type="ARBA" id="ARBA00022723"/>
    </source>
</evidence>
<keyword evidence="4 13" id="KW-0812">Transmembrane</keyword>
<evidence type="ECO:0000256" key="8">
    <source>
        <dbReference type="ARBA" id="ARBA00023004"/>
    </source>
</evidence>
<comment type="caution">
    <text evidence="14">The sequence shown here is derived from an EMBL/GenBank/DDBJ whole genome shotgun (WGS) entry which is preliminary data.</text>
</comment>
<dbReference type="EMBL" id="JAAGAX010000011">
    <property type="protein sequence ID" value="KAF2298924.1"/>
    <property type="molecule type" value="Genomic_DNA"/>
</dbReference>
<dbReference type="InterPro" id="IPR036396">
    <property type="entry name" value="Cyt_P450_sf"/>
</dbReference>
<reference evidence="14 15" key="1">
    <citation type="journal article" date="2020" name="Mol. Plant">
        <title>The Chromosome-Based Rubber Tree Genome Provides New Insights into Spurge Genome Evolution and Rubber Biosynthesis.</title>
        <authorList>
            <person name="Liu J."/>
            <person name="Shi C."/>
            <person name="Shi C.C."/>
            <person name="Li W."/>
            <person name="Zhang Q.J."/>
            <person name="Zhang Y."/>
            <person name="Li K."/>
            <person name="Lu H.F."/>
            <person name="Shi C."/>
            <person name="Zhu S.T."/>
            <person name="Xiao Z.Y."/>
            <person name="Nan H."/>
            <person name="Yue Y."/>
            <person name="Zhu X.G."/>
            <person name="Wu Y."/>
            <person name="Hong X.N."/>
            <person name="Fan G.Y."/>
            <person name="Tong Y."/>
            <person name="Zhang D."/>
            <person name="Mao C.L."/>
            <person name="Liu Y.L."/>
            <person name="Hao S.J."/>
            <person name="Liu W.Q."/>
            <person name="Lv M.Q."/>
            <person name="Zhang H.B."/>
            <person name="Liu Y."/>
            <person name="Hu-Tang G.R."/>
            <person name="Wang J.P."/>
            <person name="Wang J.H."/>
            <person name="Sun Y.H."/>
            <person name="Ni S.B."/>
            <person name="Chen W.B."/>
            <person name="Zhang X.C."/>
            <person name="Jiao Y.N."/>
            <person name="Eichler E.E."/>
            <person name="Li G.H."/>
            <person name="Liu X."/>
            <person name="Gao L.Z."/>
        </authorList>
    </citation>
    <scope>NUCLEOTIDE SEQUENCE [LARGE SCALE GENOMIC DNA]</scope>
    <source>
        <strain evidence="15">cv. GT1</strain>
        <tissue evidence="14">Leaf</tissue>
    </source>
</reference>
<evidence type="ECO:0000256" key="1">
    <source>
        <dbReference type="ARBA" id="ARBA00004167"/>
    </source>
</evidence>